<dbReference type="SUPFAM" id="SSF52821">
    <property type="entry name" value="Rhodanese/Cell cycle control phosphatase"/>
    <property type="match status" value="1"/>
</dbReference>
<protein>
    <recommendedName>
        <fullName evidence="1">Rhodanese domain-containing protein</fullName>
    </recommendedName>
</protein>
<proteinExistence type="predicted"/>
<keyword evidence="3" id="KW-1185">Reference proteome</keyword>
<dbReference type="Gene3D" id="3.40.250.10">
    <property type="entry name" value="Rhodanese-like domain"/>
    <property type="match status" value="1"/>
</dbReference>
<evidence type="ECO:0000313" key="3">
    <source>
        <dbReference type="Proteomes" id="UP000286715"/>
    </source>
</evidence>
<dbReference type="AlphaFoldDB" id="A0A401XNF1"/>
<sequence length="95" mass="10983">MTETVNLKEIINQEGTLLVDVRSPYEFMEGSARNAINIPVDQIPYHLSEFQNRKNIVVFCRSGNRSEMAKQILNSYGIKNVYNAGTWQDVLRNQY</sequence>
<dbReference type="PANTHER" id="PTHR43031:SF1">
    <property type="entry name" value="PYRIDINE NUCLEOTIDE-DISULPHIDE OXIDOREDUCTASE"/>
    <property type="match status" value="1"/>
</dbReference>
<feature type="domain" description="Rhodanese" evidence="1">
    <location>
        <begin position="12"/>
        <end position="83"/>
    </location>
</feature>
<name>A0A401XNF1_9FLAO</name>
<dbReference type="CDD" id="cd00158">
    <property type="entry name" value="RHOD"/>
    <property type="match status" value="1"/>
</dbReference>
<dbReference type="EMBL" id="BHZE01000026">
    <property type="protein sequence ID" value="GCD78544.1"/>
    <property type="molecule type" value="Genomic_DNA"/>
</dbReference>
<comment type="caution">
    <text evidence="2">The sequence shown here is derived from an EMBL/GenBank/DDBJ whole genome shotgun (WGS) entry which is preliminary data.</text>
</comment>
<reference evidence="2 3" key="1">
    <citation type="submission" date="2018-11" db="EMBL/GenBank/DDBJ databases">
        <title>Schleiferia aggregans sp. nov., a moderately thermophilic heterotrophic bacterium isolated from microbial mats at a terrestrial hot spring.</title>
        <authorList>
            <person name="Iino T."/>
            <person name="Ohkuma M."/>
            <person name="Haruta S."/>
        </authorList>
    </citation>
    <scope>NUCLEOTIDE SEQUENCE [LARGE SCALE GENOMIC DNA]</scope>
    <source>
        <strain evidence="2 3">LA</strain>
    </source>
</reference>
<dbReference type="PANTHER" id="PTHR43031">
    <property type="entry name" value="FAD-DEPENDENT OXIDOREDUCTASE"/>
    <property type="match status" value="1"/>
</dbReference>
<dbReference type="RefSeq" id="WP_124398599.1">
    <property type="nucleotide sequence ID" value="NZ_BHZE01000026.1"/>
</dbReference>
<dbReference type="Proteomes" id="UP000286715">
    <property type="component" value="Unassembled WGS sequence"/>
</dbReference>
<evidence type="ECO:0000313" key="2">
    <source>
        <dbReference type="EMBL" id="GCD78544.1"/>
    </source>
</evidence>
<dbReference type="InterPro" id="IPR050229">
    <property type="entry name" value="GlpE_sulfurtransferase"/>
</dbReference>
<gene>
    <name evidence="2" type="ORF">JCM31826_20260</name>
</gene>
<dbReference type="OrthoDB" id="9800872at2"/>
<dbReference type="SMART" id="SM00450">
    <property type="entry name" value="RHOD"/>
    <property type="match status" value="1"/>
</dbReference>
<organism evidence="2 3">
    <name type="scientific">Thermaurantimonas aggregans</name>
    <dbReference type="NCBI Taxonomy" id="2173829"/>
    <lineage>
        <taxon>Bacteria</taxon>
        <taxon>Pseudomonadati</taxon>
        <taxon>Bacteroidota</taxon>
        <taxon>Flavobacteriia</taxon>
        <taxon>Flavobacteriales</taxon>
        <taxon>Schleiferiaceae</taxon>
        <taxon>Thermaurantimonas</taxon>
    </lineage>
</organism>
<accession>A0A401XNF1</accession>
<evidence type="ECO:0000259" key="1">
    <source>
        <dbReference type="PROSITE" id="PS50206"/>
    </source>
</evidence>
<dbReference type="PROSITE" id="PS50206">
    <property type="entry name" value="RHODANESE_3"/>
    <property type="match status" value="1"/>
</dbReference>
<dbReference type="InterPro" id="IPR036873">
    <property type="entry name" value="Rhodanese-like_dom_sf"/>
</dbReference>
<dbReference type="InterPro" id="IPR001763">
    <property type="entry name" value="Rhodanese-like_dom"/>
</dbReference>
<dbReference type="Pfam" id="PF00581">
    <property type="entry name" value="Rhodanese"/>
    <property type="match status" value="1"/>
</dbReference>